<evidence type="ECO:0000313" key="2">
    <source>
        <dbReference type="EMBL" id="CAF2797210.1"/>
    </source>
</evidence>
<feature type="compositionally biased region" description="Acidic residues" evidence="1">
    <location>
        <begin position="73"/>
        <end position="87"/>
    </location>
</feature>
<reference evidence="2" key="1">
    <citation type="submission" date="2021-02" db="EMBL/GenBank/DDBJ databases">
        <authorList>
            <person name="Bekaert M."/>
        </authorList>
    </citation>
    <scope>NUCLEOTIDE SEQUENCE</scope>
    <source>
        <strain evidence="2">IoA-00</strain>
    </source>
</reference>
<feature type="compositionally biased region" description="Basic and acidic residues" evidence="1">
    <location>
        <begin position="1"/>
        <end position="20"/>
    </location>
</feature>
<accession>A0A7R8CJZ0</accession>
<evidence type="ECO:0000256" key="1">
    <source>
        <dbReference type="SAM" id="MobiDB-lite"/>
    </source>
</evidence>
<feature type="region of interest" description="Disordered" evidence="1">
    <location>
        <begin position="1"/>
        <end position="21"/>
    </location>
</feature>
<dbReference type="AlphaFoldDB" id="A0A7R8CJZ0"/>
<gene>
    <name evidence="2" type="ORF">LSAA_2727</name>
</gene>
<dbReference type="EMBL" id="HG994589">
    <property type="protein sequence ID" value="CAF2797210.1"/>
    <property type="molecule type" value="Genomic_DNA"/>
</dbReference>
<feature type="region of interest" description="Disordered" evidence="1">
    <location>
        <begin position="313"/>
        <end position="335"/>
    </location>
</feature>
<name>A0A7R8CJZ0_LEPSM</name>
<sequence length="539" mass="63566">MEDRSYLSKEKLSDNPENHHILSQIEEANKAYEIIRFQYEGKLKDREAEFTKRNPMISSATPRLLNTSRFTDDDMDSSDASDEDSEGAVDNCSKRLMKKKSSGTLNVKILNEDVRRKFKKQMLLKQKNAEWQHRWEEHLKNEPFTQSNDVDITASIVSTDFLEKESINEMDSSELFIQHLNNKKNLPEKKYPMEEELLNYFQKILDYNALKERNHLEEEIVEKVNQMLMDRTTQILSKQLNYMEIMSQKLFFMSELFFMQKEESFKYSHLIEQLFPLVKIVNEQIKTRIIHYIRVQEKLSLLNEDIKVIKSNNHRGKDKKTSNNNGSRTSKETQEEDENILLLNLLESKKTKMVLTFNKTRNALEILNNYLKQLTREYFKNKEKIMDIEESCFDRLSGFNFPSIILKSQVKLSHAQIYGPNMGEAHFLLLDKDMLTDLENQRGDLHVKKLENYDTKREKIKLKKALSVSCSKISKNILIQEAIVKDELAQLFGENFSLSNFDKIDIVPALEKKSEIHKMQENEYMRRIDTLKETIHNLG</sequence>
<dbReference type="Proteomes" id="UP000675881">
    <property type="component" value="Chromosome 10"/>
</dbReference>
<proteinExistence type="predicted"/>
<feature type="compositionally biased region" description="Polar residues" evidence="1">
    <location>
        <begin position="56"/>
        <end position="69"/>
    </location>
</feature>
<organism evidence="2 3">
    <name type="scientific">Lepeophtheirus salmonis</name>
    <name type="common">Salmon louse</name>
    <name type="synonym">Caligus salmonis</name>
    <dbReference type="NCBI Taxonomy" id="72036"/>
    <lineage>
        <taxon>Eukaryota</taxon>
        <taxon>Metazoa</taxon>
        <taxon>Ecdysozoa</taxon>
        <taxon>Arthropoda</taxon>
        <taxon>Crustacea</taxon>
        <taxon>Multicrustacea</taxon>
        <taxon>Hexanauplia</taxon>
        <taxon>Copepoda</taxon>
        <taxon>Siphonostomatoida</taxon>
        <taxon>Caligidae</taxon>
        <taxon>Lepeophtheirus</taxon>
    </lineage>
</organism>
<feature type="region of interest" description="Disordered" evidence="1">
    <location>
        <begin position="53"/>
        <end position="89"/>
    </location>
</feature>
<evidence type="ECO:0000313" key="3">
    <source>
        <dbReference type="Proteomes" id="UP000675881"/>
    </source>
</evidence>
<keyword evidence="3" id="KW-1185">Reference proteome</keyword>
<protein>
    <submittedName>
        <fullName evidence="2">(salmon louse) hypothetical protein</fullName>
    </submittedName>
</protein>